<dbReference type="CDD" id="cd00570">
    <property type="entry name" value="GST_N_family"/>
    <property type="match status" value="1"/>
</dbReference>
<dbReference type="InterPro" id="IPR036249">
    <property type="entry name" value="Thioredoxin-like_sf"/>
</dbReference>
<dbReference type="InterPro" id="IPR036282">
    <property type="entry name" value="Glutathione-S-Trfase_C_sf"/>
</dbReference>
<comment type="caution">
    <text evidence="3">The sequence shown here is derived from an EMBL/GenBank/DDBJ whole genome shotgun (WGS) entry which is preliminary data.</text>
</comment>
<evidence type="ECO:0000313" key="3">
    <source>
        <dbReference type="EMBL" id="KAF2726011.1"/>
    </source>
</evidence>
<feature type="domain" description="GST N-terminal" evidence="1">
    <location>
        <begin position="21"/>
        <end position="101"/>
    </location>
</feature>
<dbReference type="Proteomes" id="UP000799441">
    <property type="component" value="Unassembled WGS sequence"/>
</dbReference>
<evidence type="ECO:0000259" key="1">
    <source>
        <dbReference type="PROSITE" id="PS50404"/>
    </source>
</evidence>
<dbReference type="SUPFAM" id="SSF47616">
    <property type="entry name" value="GST C-terminal domain-like"/>
    <property type="match status" value="1"/>
</dbReference>
<dbReference type="InterPro" id="IPR010987">
    <property type="entry name" value="Glutathione-S-Trfase_C-like"/>
</dbReference>
<dbReference type="PROSITE" id="PS50405">
    <property type="entry name" value="GST_CTER"/>
    <property type="match status" value="1"/>
</dbReference>
<evidence type="ECO:0000259" key="2">
    <source>
        <dbReference type="PROSITE" id="PS50405"/>
    </source>
</evidence>
<sequence>MASEELPVPNNAATIDNDPGIPVILFGYNSSTFTIKIRACLLLKQIPYTFIPVPSMPPRHLLTSHFSLPYRRIPILAIGREVYCDTSLIIEALEHFFPSSEGYPSLYPPTSGGEDYRGLLRSLTSWWADRALFRVMTGLIPEEVWRTSFGEDRGKLIGHPLDAEKLGKKRSENLARLDTQLSILEPVLTTNDETRKTWLLPTDSPSLADVAVYTQLHWGTQIAKGHFVADITGGQAQDTDTEGADAVWNSERYPKLWRWFKLMHRYLETLEVMEETKADGEAFERDGVLSRMKMSPALGKRSLLLPTSRKILPALEEEKVGLKEGTAVAVVPDDTGRDSPTVGTLIAMSPEEVVIKPQPIDGSDDPKRVDVRVHFPKVGFTIRPADRPKL</sequence>
<dbReference type="SUPFAM" id="SSF52833">
    <property type="entry name" value="Thioredoxin-like"/>
    <property type="match status" value="1"/>
</dbReference>
<dbReference type="OrthoDB" id="202840at2759"/>
<dbReference type="Gene3D" id="3.40.30.110">
    <property type="match status" value="2"/>
</dbReference>
<keyword evidence="4" id="KW-1185">Reference proteome</keyword>
<dbReference type="InterPro" id="IPR058268">
    <property type="entry name" value="DUF7962"/>
</dbReference>
<dbReference type="InterPro" id="IPR004045">
    <property type="entry name" value="Glutathione_S-Trfase_N"/>
</dbReference>
<reference evidence="3" key="1">
    <citation type="journal article" date="2020" name="Stud. Mycol.">
        <title>101 Dothideomycetes genomes: a test case for predicting lifestyles and emergence of pathogens.</title>
        <authorList>
            <person name="Haridas S."/>
            <person name="Albert R."/>
            <person name="Binder M."/>
            <person name="Bloem J."/>
            <person name="Labutti K."/>
            <person name="Salamov A."/>
            <person name="Andreopoulos B."/>
            <person name="Baker S."/>
            <person name="Barry K."/>
            <person name="Bills G."/>
            <person name="Bluhm B."/>
            <person name="Cannon C."/>
            <person name="Castanera R."/>
            <person name="Culley D."/>
            <person name="Daum C."/>
            <person name="Ezra D."/>
            <person name="Gonzalez J."/>
            <person name="Henrissat B."/>
            <person name="Kuo A."/>
            <person name="Liang C."/>
            <person name="Lipzen A."/>
            <person name="Lutzoni F."/>
            <person name="Magnuson J."/>
            <person name="Mondo S."/>
            <person name="Nolan M."/>
            <person name="Ohm R."/>
            <person name="Pangilinan J."/>
            <person name="Park H.-J."/>
            <person name="Ramirez L."/>
            <person name="Alfaro M."/>
            <person name="Sun H."/>
            <person name="Tritt A."/>
            <person name="Yoshinaga Y."/>
            <person name="Zwiers L.-H."/>
            <person name="Turgeon B."/>
            <person name="Goodwin S."/>
            <person name="Spatafora J."/>
            <person name="Crous P."/>
            <person name="Grigoriev I."/>
        </authorList>
    </citation>
    <scope>NUCLEOTIDE SEQUENCE</scope>
    <source>
        <strain evidence="3">CBS 116435</strain>
    </source>
</reference>
<dbReference type="AlphaFoldDB" id="A0A9P4QJG1"/>
<dbReference type="Pfam" id="PF25907">
    <property type="entry name" value="DUF7962"/>
    <property type="match status" value="1"/>
</dbReference>
<feature type="domain" description="GST C-terminal" evidence="2">
    <location>
        <begin position="121"/>
        <end position="289"/>
    </location>
</feature>
<evidence type="ECO:0000313" key="4">
    <source>
        <dbReference type="Proteomes" id="UP000799441"/>
    </source>
</evidence>
<proteinExistence type="predicted"/>
<gene>
    <name evidence="3" type="ORF">K431DRAFT_259934</name>
</gene>
<organism evidence="3 4">
    <name type="scientific">Polychaeton citri CBS 116435</name>
    <dbReference type="NCBI Taxonomy" id="1314669"/>
    <lineage>
        <taxon>Eukaryota</taxon>
        <taxon>Fungi</taxon>
        <taxon>Dikarya</taxon>
        <taxon>Ascomycota</taxon>
        <taxon>Pezizomycotina</taxon>
        <taxon>Dothideomycetes</taxon>
        <taxon>Dothideomycetidae</taxon>
        <taxon>Capnodiales</taxon>
        <taxon>Capnodiaceae</taxon>
        <taxon>Polychaeton</taxon>
    </lineage>
</organism>
<name>A0A9P4QJG1_9PEZI</name>
<accession>A0A9P4QJG1</accession>
<dbReference type="Pfam" id="PF13417">
    <property type="entry name" value="GST_N_3"/>
    <property type="match status" value="1"/>
</dbReference>
<protein>
    <recommendedName>
        <fullName evidence="5">GST N-terminal domain-containing protein</fullName>
    </recommendedName>
</protein>
<evidence type="ECO:0008006" key="5">
    <source>
        <dbReference type="Google" id="ProtNLM"/>
    </source>
</evidence>
<dbReference type="EMBL" id="MU003766">
    <property type="protein sequence ID" value="KAF2726011.1"/>
    <property type="molecule type" value="Genomic_DNA"/>
</dbReference>
<dbReference type="PROSITE" id="PS50404">
    <property type="entry name" value="GST_NTER"/>
    <property type="match status" value="1"/>
</dbReference>